<dbReference type="SUPFAM" id="SSF55931">
    <property type="entry name" value="Glutamine synthetase/guanido kinase"/>
    <property type="match status" value="1"/>
</dbReference>
<gene>
    <name evidence="5" type="ORF">BBAD15_g2930</name>
</gene>
<dbReference type="GO" id="GO:0006542">
    <property type="term" value="P:glutamine biosynthetic process"/>
    <property type="evidence" value="ECO:0007669"/>
    <property type="project" value="InterPro"/>
</dbReference>
<dbReference type="GO" id="GO:0004356">
    <property type="term" value="F:glutamine synthetase activity"/>
    <property type="evidence" value="ECO:0007669"/>
    <property type="project" value="InterPro"/>
</dbReference>
<dbReference type="GO" id="GO:0005992">
    <property type="term" value="P:trehalose biosynthetic process"/>
    <property type="evidence" value="ECO:0007669"/>
    <property type="project" value="EnsemblFungi"/>
</dbReference>
<evidence type="ECO:0000259" key="4">
    <source>
        <dbReference type="PROSITE" id="PS51987"/>
    </source>
</evidence>
<evidence type="ECO:0000313" key="6">
    <source>
        <dbReference type="Proteomes" id="UP000030106"/>
    </source>
</evidence>
<dbReference type="HOGENOM" id="CLU_314725_0_0_1"/>
<dbReference type="InterPro" id="IPR008146">
    <property type="entry name" value="Gln_synth_cat_dom"/>
</dbReference>
<dbReference type="PROSITE" id="PS51987">
    <property type="entry name" value="GS_CATALYTIC"/>
    <property type="match status" value="1"/>
</dbReference>
<sequence length="929" mass="104730">MNSLIHHSLVKNIFTLFAFPQASSNEESVGKSVRQKPAEERAREFAEEVQRYLQRHPETKHVDIYLNDVNGAFRGKRIAVDSLLSLSAGCYFPQSVYAMDHEGKPFSQASAAVEYDEPDGLCLPVAGTLRPCAHDPKHNAQLLLTMKQSDGSGYALEPRVVLENVLQKFHYHGLYPVAAPEIEFYLVSKAQQDVPAQGCFYMPVPSDYTAFIEALEQAAADQKLPLSGIVCEAEAGQFELNLKHGKDIVGVCESVLALRRLTSIVADKFGYQANFMAKPFSHLAGNGLHFHISLNDRKGDNVFASPAEALNEMTQLCLAGMLQTMPAAVAVIAPHVNSFRRLRKNLNEPLFSSWGYNKRSAALRIPCSDDSNRRIEYRLAGADVNPYLAMATILTGMLYGLENIDSDTLKNSALFAPELPLFQHIAIEEFQQSHYMTESLGEAFSRQWVTHKLSELAWFETIVTQQEAPERGQRGDPLLPVLHAVLKKHSGLWFGWNGEIAAGNKQRKERFFSQTGYQQYSWALTPNEYDNFYQGYIHQVLWPVFHNRPDLIHYKKEYFTTWKNYNHDVKTRVAAKIEPGDIVWVQDYHLLFTGKMLKEDGYANRSGFFLHQPFPPGDVLRSVPEHDGLMQALFSYDLLGFQSSGDVNNFLAYALRFYRVERLADNLIQLNGHAIRLGIFPCGVDKTMPPLSHTNAEAVRNYPRQIVIGNDTISDISGVHCHLNTMETFLNTHPEYLRDVSLLQISDASRGYSWSAGDLCDRLEHQCAEINARFGDASWYPINYIRNHLCHSDLIYAFYRNAHVAMFTPLSEGMSLEAKAFVLAQDAEDPGVLMLSALTGTAEQLTDAVLINPYDANEASHALYSALTMPLHERKRRHQQLLAKVERYDSQWWARAFLDSLNAEPAQAPATAIPFRASHHGIFTPQSLY</sequence>
<dbReference type="EMBL" id="ANFO01000226">
    <property type="protein sequence ID" value="KGQ11334.1"/>
    <property type="molecule type" value="Genomic_DNA"/>
</dbReference>
<dbReference type="PANTHER" id="PTHR10788:SF106">
    <property type="entry name" value="BCDNA.GH08860"/>
    <property type="match status" value="1"/>
</dbReference>
<feature type="domain" description="GS catalytic" evidence="4">
    <location>
        <begin position="158"/>
        <end position="548"/>
    </location>
</feature>
<dbReference type="InterPro" id="IPR001830">
    <property type="entry name" value="Glyco_trans_20"/>
</dbReference>
<protein>
    <recommendedName>
        <fullName evidence="1">Glutamine synthetase</fullName>
    </recommendedName>
</protein>
<evidence type="ECO:0000256" key="2">
    <source>
        <dbReference type="PROSITE-ProRule" id="PRU01331"/>
    </source>
</evidence>
<dbReference type="STRING" id="1245745.A0A0A2WDV8"/>
<dbReference type="GO" id="GO:0005946">
    <property type="term" value="C:alpha,alpha-trehalose-phosphate synthase complex (UDP-forming)"/>
    <property type="evidence" value="ECO:0007669"/>
    <property type="project" value="EnsemblFungi"/>
</dbReference>
<dbReference type="InterPro" id="IPR014746">
    <property type="entry name" value="Gln_synth/guanido_kin_cat_dom"/>
</dbReference>
<dbReference type="GO" id="GO:0003825">
    <property type="term" value="F:alpha,alpha-trehalose-phosphate synthase (UDP-forming) activity"/>
    <property type="evidence" value="ECO:0007669"/>
    <property type="project" value="EnsemblFungi"/>
</dbReference>
<dbReference type="Pfam" id="PF00120">
    <property type="entry name" value="Gln-synt_C"/>
    <property type="match status" value="1"/>
</dbReference>
<dbReference type="SMART" id="SM01230">
    <property type="entry name" value="Gln-synt_C"/>
    <property type="match status" value="1"/>
</dbReference>
<dbReference type="SUPFAM" id="SSF53756">
    <property type="entry name" value="UDP-Glycosyltransferase/glycogen phosphorylase"/>
    <property type="match status" value="1"/>
</dbReference>
<dbReference type="PROSITE" id="PS00181">
    <property type="entry name" value="GLNA_ATP"/>
    <property type="match status" value="1"/>
</dbReference>
<evidence type="ECO:0000256" key="1">
    <source>
        <dbReference type="ARBA" id="ARBA00021364"/>
    </source>
</evidence>
<dbReference type="Gene3D" id="3.40.50.2000">
    <property type="entry name" value="Glycogen Phosphorylase B"/>
    <property type="match status" value="2"/>
</dbReference>
<dbReference type="Pfam" id="PF00982">
    <property type="entry name" value="Glyco_transf_20"/>
    <property type="match status" value="1"/>
</dbReference>
<reference evidence="5 6" key="1">
    <citation type="submission" date="2012-10" db="EMBL/GenBank/DDBJ databases">
        <title>Genome sequencing and analysis of entomopathogenic fungi Beauveria bassiana D1-5.</title>
        <authorList>
            <person name="Li Q."/>
            <person name="Wang L."/>
            <person name="Zhang Z."/>
            <person name="Wang Q."/>
            <person name="Ren J."/>
            <person name="Wang M."/>
            <person name="Xu W."/>
            <person name="Wang J."/>
            <person name="Lu Y."/>
            <person name="Du Q."/>
            <person name="Sun Z."/>
        </authorList>
    </citation>
    <scope>NUCLEOTIDE SEQUENCE [LARGE SCALE GENOMIC DNA]</scope>
    <source>
        <strain evidence="5 6">D1-5</strain>
    </source>
</reference>
<dbReference type="AlphaFoldDB" id="A0A0A2WDV8"/>
<dbReference type="CDD" id="cd03788">
    <property type="entry name" value="GT20_TPS"/>
    <property type="match status" value="1"/>
</dbReference>
<dbReference type="InterPro" id="IPR027303">
    <property type="entry name" value="Gln_synth_gly_rich_site"/>
</dbReference>
<dbReference type="Proteomes" id="UP000030106">
    <property type="component" value="Unassembled WGS sequence"/>
</dbReference>
<dbReference type="InterPro" id="IPR036651">
    <property type="entry name" value="Gln_synt_N_sf"/>
</dbReference>
<dbReference type="Gene3D" id="3.30.590.10">
    <property type="entry name" value="Glutamine synthetase/guanido kinase, catalytic domain"/>
    <property type="match status" value="1"/>
</dbReference>
<organism evidence="5 6">
    <name type="scientific">Beauveria bassiana D1-5</name>
    <dbReference type="NCBI Taxonomy" id="1245745"/>
    <lineage>
        <taxon>Eukaryota</taxon>
        <taxon>Fungi</taxon>
        <taxon>Dikarya</taxon>
        <taxon>Ascomycota</taxon>
        <taxon>Pezizomycotina</taxon>
        <taxon>Sordariomycetes</taxon>
        <taxon>Hypocreomycetidae</taxon>
        <taxon>Hypocreales</taxon>
        <taxon>Cordycipitaceae</taxon>
        <taxon>Beauveria</taxon>
    </lineage>
</organism>
<accession>A0A0A2WDV8</accession>
<comment type="caution">
    <text evidence="5">The sequence shown here is derived from an EMBL/GenBank/DDBJ whole genome shotgun (WGS) entry which is preliminary data.</text>
</comment>
<dbReference type="SUPFAM" id="SSF54368">
    <property type="entry name" value="Glutamine synthetase, N-terminal domain"/>
    <property type="match status" value="1"/>
</dbReference>
<proteinExistence type="inferred from homology"/>
<evidence type="ECO:0000256" key="3">
    <source>
        <dbReference type="RuleBase" id="RU000384"/>
    </source>
</evidence>
<evidence type="ECO:0000313" key="5">
    <source>
        <dbReference type="EMBL" id="KGQ11334.1"/>
    </source>
</evidence>
<comment type="similarity">
    <text evidence="2 3">Belongs to the glutamine synthetase family.</text>
</comment>
<dbReference type="PANTHER" id="PTHR10788">
    <property type="entry name" value="TREHALOSE-6-PHOSPHATE SYNTHASE"/>
    <property type="match status" value="1"/>
</dbReference>
<name>A0A0A2WDV8_BEABA</name>